<dbReference type="SMART" id="SM00354">
    <property type="entry name" value="HTH_LACI"/>
    <property type="match status" value="1"/>
</dbReference>
<evidence type="ECO:0000256" key="4">
    <source>
        <dbReference type="ARBA" id="ARBA00023163"/>
    </source>
</evidence>
<dbReference type="Gene3D" id="3.40.50.2300">
    <property type="match status" value="2"/>
</dbReference>
<gene>
    <name evidence="6" type="ORF">DFR64_2726</name>
</gene>
<dbReference type="PROSITE" id="PS50932">
    <property type="entry name" value="HTH_LACI_2"/>
    <property type="match status" value="1"/>
</dbReference>
<dbReference type="AlphaFoldDB" id="A0A347ZPZ7"/>
<dbReference type="FunFam" id="1.10.260.40:FF:000002">
    <property type="entry name" value="HTH-type transcriptional repressor PurR"/>
    <property type="match status" value="1"/>
</dbReference>
<evidence type="ECO:0000313" key="6">
    <source>
        <dbReference type="EMBL" id="REG06293.1"/>
    </source>
</evidence>
<keyword evidence="4" id="KW-0804">Transcription</keyword>
<dbReference type="Gene3D" id="1.10.260.40">
    <property type="entry name" value="lambda repressor-like DNA-binding domains"/>
    <property type="match status" value="1"/>
</dbReference>
<evidence type="ECO:0000313" key="7">
    <source>
        <dbReference type="Proteomes" id="UP000256388"/>
    </source>
</evidence>
<dbReference type="SUPFAM" id="SSF53822">
    <property type="entry name" value="Periplasmic binding protein-like I"/>
    <property type="match status" value="1"/>
</dbReference>
<dbReference type="OrthoDB" id="156657at2"/>
<organism evidence="6 7">
    <name type="scientific">Pelolinea submarina</name>
    <dbReference type="NCBI Taxonomy" id="913107"/>
    <lineage>
        <taxon>Bacteria</taxon>
        <taxon>Bacillati</taxon>
        <taxon>Chloroflexota</taxon>
        <taxon>Anaerolineae</taxon>
        <taxon>Anaerolineales</taxon>
        <taxon>Anaerolineaceae</taxon>
        <taxon>Pelolinea</taxon>
    </lineage>
</organism>
<dbReference type="Proteomes" id="UP000256388">
    <property type="component" value="Unassembled WGS sequence"/>
</dbReference>
<dbReference type="PANTHER" id="PTHR30146">
    <property type="entry name" value="LACI-RELATED TRANSCRIPTIONAL REPRESSOR"/>
    <property type="match status" value="1"/>
</dbReference>
<evidence type="ECO:0000256" key="3">
    <source>
        <dbReference type="ARBA" id="ARBA00023125"/>
    </source>
</evidence>
<keyword evidence="3" id="KW-0238">DNA-binding</keyword>
<dbReference type="SUPFAM" id="SSF47413">
    <property type="entry name" value="lambda repressor-like DNA-binding domains"/>
    <property type="match status" value="1"/>
</dbReference>
<dbReference type="InterPro" id="IPR000843">
    <property type="entry name" value="HTH_LacI"/>
</dbReference>
<dbReference type="CDD" id="cd01392">
    <property type="entry name" value="HTH_LacI"/>
    <property type="match status" value="1"/>
</dbReference>
<dbReference type="PRINTS" id="PR00036">
    <property type="entry name" value="HTHLACI"/>
</dbReference>
<feature type="domain" description="HTH lacI-type" evidence="5">
    <location>
        <begin position="2"/>
        <end position="56"/>
    </location>
</feature>
<proteinExistence type="predicted"/>
<evidence type="ECO:0000256" key="1">
    <source>
        <dbReference type="ARBA" id="ARBA00022491"/>
    </source>
</evidence>
<dbReference type="PANTHER" id="PTHR30146:SF148">
    <property type="entry name" value="HTH-TYPE TRANSCRIPTIONAL REPRESSOR PURR-RELATED"/>
    <property type="match status" value="1"/>
</dbReference>
<dbReference type="InterPro" id="IPR046335">
    <property type="entry name" value="LacI/GalR-like_sensor"/>
</dbReference>
<dbReference type="InterPro" id="IPR010982">
    <property type="entry name" value="Lambda_DNA-bd_dom_sf"/>
</dbReference>
<dbReference type="GO" id="GO:0003700">
    <property type="term" value="F:DNA-binding transcription factor activity"/>
    <property type="evidence" value="ECO:0007669"/>
    <property type="project" value="TreeGrafter"/>
</dbReference>
<dbReference type="PROSITE" id="PS00356">
    <property type="entry name" value="HTH_LACI_1"/>
    <property type="match status" value="1"/>
</dbReference>
<sequence>MVTIKDVAKAAGVSVATVSHVVNGTRFVSEDTKGKVLAAMQDLSYKPNAVARSLRRKESKIVGLVLPDNTNPYFAEIAWSIEYASRNQGYSVILCNSDGDVHKESSYIDVLIEKQVDGVILVAAGDSSANFLKLQERNIPTVMVDRDSPSVNTDSVQIDNAIYGEMATSHLIKKGHTKIACITGPRDVTPSFDRVDGYKKALKLSNIEIRENYIVRGDFKPHGGYLAACKLLDYDDPPSAIFACNDLMAYGVIHAAAERNVRVPDDLSIVGFDDIYLSTYNNPPLTTIKQPRLAMGDEAVNALVLRMKTPDRPARSILLHAELVERASTKQLTNQSKKN</sequence>
<accession>A0A347ZPZ7</accession>
<protein>
    <submittedName>
        <fullName evidence="6">LacI family transcriptional regulator</fullName>
    </submittedName>
</protein>
<keyword evidence="7" id="KW-1185">Reference proteome</keyword>
<dbReference type="GO" id="GO:0000976">
    <property type="term" value="F:transcription cis-regulatory region binding"/>
    <property type="evidence" value="ECO:0007669"/>
    <property type="project" value="TreeGrafter"/>
</dbReference>
<dbReference type="InterPro" id="IPR028082">
    <property type="entry name" value="Peripla_BP_I"/>
</dbReference>
<evidence type="ECO:0000256" key="2">
    <source>
        <dbReference type="ARBA" id="ARBA00023015"/>
    </source>
</evidence>
<dbReference type="Pfam" id="PF00356">
    <property type="entry name" value="LacI"/>
    <property type="match status" value="1"/>
</dbReference>
<comment type="caution">
    <text evidence="6">The sequence shown here is derived from an EMBL/GenBank/DDBJ whole genome shotgun (WGS) entry which is preliminary data.</text>
</comment>
<dbReference type="Pfam" id="PF13377">
    <property type="entry name" value="Peripla_BP_3"/>
    <property type="match status" value="1"/>
</dbReference>
<dbReference type="RefSeq" id="WP_116225989.1">
    <property type="nucleotide sequence ID" value="NZ_AP018437.1"/>
</dbReference>
<reference evidence="6 7" key="1">
    <citation type="submission" date="2018-08" db="EMBL/GenBank/DDBJ databases">
        <title>Genomic Encyclopedia of Type Strains, Phase IV (KMG-IV): sequencing the most valuable type-strain genomes for metagenomic binning, comparative biology and taxonomic classification.</title>
        <authorList>
            <person name="Goeker M."/>
        </authorList>
    </citation>
    <scope>NUCLEOTIDE SEQUENCE [LARGE SCALE GENOMIC DNA]</scope>
    <source>
        <strain evidence="6 7">DSM 23923</strain>
    </source>
</reference>
<dbReference type="EMBL" id="QUMS01000004">
    <property type="protein sequence ID" value="REG06293.1"/>
    <property type="molecule type" value="Genomic_DNA"/>
</dbReference>
<keyword evidence="2" id="KW-0805">Transcription regulation</keyword>
<keyword evidence="1" id="KW-0678">Repressor</keyword>
<name>A0A347ZPZ7_9CHLR</name>
<evidence type="ECO:0000259" key="5">
    <source>
        <dbReference type="PROSITE" id="PS50932"/>
    </source>
</evidence>